<dbReference type="KEGG" id="hro:HELRODRAFT_195046"/>
<evidence type="ECO:0000256" key="2">
    <source>
        <dbReference type="SAM" id="MobiDB-lite"/>
    </source>
</evidence>
<dbReference type="PANTHER" id="PTHR13520:SF0">
    <property type="entry name" value="RAD50-INTERACTING PROTEIN 1"/>
    <property type="match status" value="1"/>
</dbReference>
<proteinExistence type="predicted"/>
<evidence type="ECO:0000313" key="5">
    <source>
        <dbReference type="Proteomes" id="UP000015101"/>
    </source>
</evidence>
<dbReference type="HOGENOM" id="CLU_020201_0_0_1"/>
<dbReference type="AlphaFoldDB" id="T1FWP7"/>
<dbReference type="eggNOG" id="KOG2218">
    <property type="taxonomic scope" value="Eukaryota"/>
</dbReference>
<organism evidence="4 5">
    <name type="scientific">Helobdella robusta</name>
    <name type="common">Californian leech</name>
    <dbReference type="NCBI Taxonomy" id="6412"/>
    <lineage>
        <taxon>Eukaryota</taxon>
        <taxon>Metazoa</taxon>
        <taxon>Spiralia</taxon>
        <taxon>Lophotrochozoa</taxon>
        <taxon>Annelida</taxon>
        <taxon>Clitellata</taxon>
        <taxon>Hirudinea</taxon>
        <taxon>Rhynchobdellida</taxon>
        <taxon>Glossiphoniidae</taxon>
        <taxon>Helobdella</taxon>
    </lineage>
</organism>
<gene>
    <name evidence="4" type="primary">20213242</name>
    <name evidence="3" type="ORF">HELRODRAFT_195046</name>
</gene>
<dbReference type="RefSeq" id="XP_009012236.1">
    <property type="nucleotide sequence ID" value="XM_009013988.1"/>
</dbReference>
<dbReference type="GO" id="GO:0070939">
    <property type="term" value="C:Dsl1/NZR complex"/>
    <property type="evidence" value="ECO:0000318"/>
    <property type="project" value="GO_Central"/>
</dbReference>
<protein>
    <recommendedName>
        <fullName evidence="6">RAD50-interacting protein 1</fullName>
    </recommendedName>
</protein>
<reference evidence="3 5" key="2">
    <citation type="journal article" date="2013" name="Nature">
        <title>Insights into bilaterian evolution from three spiralian genomes.</title>
        <authorList>
            <person name="Simakov O."/>
            <person name="Marletaz F."/>
            <person name="Cho S.J."/>
            <person name="Edsinger-Gonzales E."/>
            <person name="Havlak P."/>
            <person name="Hellsten U."/>
            <person name="Kuo D.H."/>
            <person name="Larsson T."/>
            <person name="Lv J."/>
            <person name="Arendt D."/>
            <person name="Savage R."/>
            <person name="Osoegawa K."/>
            <person name="de Jong P."/>
            <person name="Grimwood J."/>
            <person name="Chapman J.A."/>
            <person name="Shapiro H."/>
            <person name="Aerts A."/>
            <person name="Otillar R.P."/>
            <person name="Terry A.Y."/>
            <person name="Boore J.L."/>
            <person name="Grigoriev I.V."/>
            <person name="Lindberg D.R."/>
            <person name="Seaver E.C."/>
            <person name="Weisblat D.A."/>
            <person name="Putnam N.H."/>
            <person name="Rokhsar D.S."/>
        </authorList>
    </citation>
    <scope>NUCLEOTIDE SEQUENCE</scope>
</reference>
<dbReference type="OMA" id="IFIRIQA"/>
<reference evidence="4" key="3">
    <citation type="submission" date="2015-06" db="UniProtKB">
        <authorList>
            <consortium name="EnsemblMetazoa"/>
        </authorList>
    </citation>
    <scope>IDENTIFICATION</scope>
</reference>
<evidence type="ECO:0000256" key="1">
    <source>
        <dbReference type="SAM" id="Coils"/>
    </source>
</evidence>
<dbReference type="InParanoid" id="T1FWP7"/>
<dbReference type="EnsemblMetazoa" id="HelroT195046">
    <property type="protein sequence ID" value="HelroP195046"/>
    <property type="gene ID" value="HelroG195046"/>
</dbReference>
<dbReference type="GeneID" id="20213242"/>
<dbReference type="InterPro" id="IPR042044">
    <property type="entry name" value="EXOC6PINT-1/Sec15/Tip20_C_dom2"/>
</dbReference>
<keyword evidence="5" id="KW-1185">Reference proteome</keyword>
<dbReference type="Proteomes" id="UP000015101">
    <property type="component" value="Unassembled WGS sequence"/>
</dbReference>
<dbReference type="PROSITE" id="PS51386">
    <property type="entry name" value="RINT1_TIP20"/>
    <property type="match status" value="1"/>
</dbReference>
<evidence type="ECO:0008006" key="6">
    <source>
        <dbReference type="Google" id="ProtNLM"/>
    </source>
</evidence>
<dbReference type="Gene3D" id="1.20.58.1420">
    <property type="entry name" value="Dsl1p vesicle tethering complex, Tip20p subunit, domain B"/>
    <property type="match status" value="1"/>
</dbReference>
<dbReference type="GO" id="GO:0060628">
    <property type="term" value="P:regulation of ER to Golgi vesicle-mediated transport"/>
    <property type="evidence" value="ECO:0000318"/>
    <property type="project" value="GO_Central"/>
</dbReference>
<dbReference type="FunCoup" id="T1FWP7">
    <property type="interactions" value="2201"/>
</dbReference>
<dbReference type="OrthoDB" id="2189254at2759"/>
<accession>T1FWP7</accession>
<dbReference type="STRING" id="6412.T1FWP7"/>
<feature type="coiled-coil region" evidence="1">
    <location>
        <begin position="28"/>
        <end position="55"/>
    </location>
</feature>
<feature type="region of interest" description="Disordered" evidence="2">
    <location>
        <begin position="527"/>
        <end position="549"/>
    </location>
</feature>
<dbReference type="EMBL" id="AMQM01009096">
    <property type="status" value="NOT_ANNOTATED_CDS"/>
    <property type="molecule type" value="Genomic_DNA"/>
</dbReference>
<evidence type="ECO:0000313" key="4">
    <source>
        <dbReference type="EnsemblMetazoa" id="HelroP195046"/>
    </source>
</evidence>
<evidence type="ECO:0000313" key="3">
    <source>
        <dbReference type="EMBL" id="ESO09658.1"/>
    </source>
</evidence>
<reference evidence="5" key="1">
    <citation type="submission" date="2012-12" db="EMBL/GenBank/DDBJ databases">
        <authorList>
            <person name="Hellsten U."/>
            <person name="Grimwood J."/>
            <person name="Chapman J.A."/>
            <person name="Shapiro H."/>
            <person name="Aerts A."/>
            <person name="Otillar R.P."/>
            <person name="Terry A.Y."/>
            <person name="Boore J.L."/>
            <person name="Simakov O."/>
            <person name="Marletaz F."/>
            <person name="Cho S.-J."/>
            <person name="Edsinger-Gonzales E."/>
            <person name="Havlak P."/>
            <person name="Kuo D.-H."/>
            <person name="Larsson T."/>
            <person name="Lv J."/>
            <person name="Arendt D."/>
            <person name="Savage R."/>
            <person name="Osoegawa K."/>
            <person name="de Jong P."/>
            <person name="Lindberg D.R."/>
            <person name="Seaver E.C."/>
            <person name="Weisblat D.A."/>
            <person name="Putnam N.H."/>
            <person name="Grigoriev I.V."/>
            <person name="Rokhsar D.S."/>
        </authorList>
    </citation>
    <scope>NUCLEOTIDE SEQUENCE</scope>
</reference>
<dbReference type="InterPro" id="IPR007528">
    <property type="entry name" value="RINT1_Tip20"/>
</dbReference>
<keyword evidence="1" id="KW-0175">Coiled coil</keyword>
<dbReference type="InterPro" id="IPR042042">
    <property type="entry name" value="Tip20p_domB"/>
</dbReference>
<dbReference type="EMBL" id="KB095940">
    <property type="protein sequence ID" value="ESO09658.1"/>
    <property type="molecule type" value="Genomic_DNA"/>
</dbReference>
<dbReference type="Gene3D" id="1.20.58.670">
    <property type="entry name" value="Dsl1p vesicle tethering complex, Tip20p subunit, domain D"/>
    <property type="match status" value="1"/>
</dbReference>
<dbReference type="Pfam" id="PF04437">
    <property type="entry name" value="RINT1_TIP1"/>
    <property type="match status" value="2"/>
</dbReference>
<sequence>MPEPQNGAAWNEVIHFVNRDFVDPSNFLQKLDAVEKTLQDDRNHLEKQLNLIETRNADRESYTEDVLQELTTDARTLISEIDAVCEGTSSHLTIYEREITDIKTTVTNIEDIDKCIKYLEFINHLEDESSFIQSSMLIENMDQSVRRFANLVNLLQKIKDTKCKHLKDYTESIVIYWYNMFLSKFSKRSCSEKAEQVFQCKTKHSISLPIQFFLQPFHKRFNFHFYGHKKTNSIEKPEWYFTQLSMWLNDQKDFVTSKLQHYFDAAGYQHIDVLSQFAEGLVCLASDKLHKDLNSLLNDKSLADNDQLFAHHVDEALNFNNEMQTLLSYSLSFSGILEVLVEKAIFCKWIAIEKSYALRKMDAMMEMTDAWLMMVNGEVDDCKVPHFAELFLVLLVTIHDRYQHLPDIDSQLEFSKLQLDLIDDFRIRLVHLRKQLTSVTSSSSATFFQHQQQHHVIENPKYAAILNTVTYFCDVFKRWTNEPLFIKLNFHKKKIEKRMDREKMGLVEKMISKQNETDIMNAANIDDNAEEDDDDDDDDGDGGVGDNDETIFDGMMELYEGMKRDMLATILNSIVDEFKNNSKPYMRDKFVCSLVVRVFYVFMCGMLTQHRLIYDLELLRWLALPSHKEFISLALSNSACHMFKTLKVQLDSMETLLNNSLFNVLWRDVADLLDKFIYENIICVNHFNEGGAMQLNFDMTRNLFPLFSSYTNKPENHFKCVKEACAVLILTTGSAMLIRDVLKRALHPCESKVEVSDPIAALQDVGVFKLEPEHVEYLLSLRIDLPH</sequence>
<name>T1FWP7_HELRO</name>
<dbReference type="CTD" id="20213242"/>
<dbReference type="PANTHER" id="PTHR13520">
    <property type="entry name" value="RAD50-INTERACTING PROTEIN 1 RINT-1"/>
    <property type="match status" value="1"/>
</dbReference>
<dbReference type="GO" id="GO:0006888">
    <property type="term" value="P:endoplasmic reticulum to Golgi vesicle-mediated transport"/>
    <property type="evidence" value="ECO:0007669"/>
    <property type="project" value="InterPro"/>
</dbReference>
<dbReference type="GO" id="GO:0006890">
    <property type="term" value="P:retrograde vesicle-mediated transport, Golgi to endoplasmic reticulum"/>
    <property type="evidence" value="ECO:0000318"/>
    <property type="project" value="GO_Central"/>
</dbReference>